<evidence type="ECO:0000313" key="1">
    <source>
        <dbReference type="EMBL" id="GHE00751.1"/>
    </source>
</evidence>
<keyword evidence="2" id="KW-1185">Reference proteome</keyword>
<reference evidence="1" key="1">
    <citation type="journal article" date="2014" name="Int. J. Syst. Evol. Microbiol.">
        <title>Complete genome sequence of Corynebacterium casei LMG S-19264T (=DSM 44701T), isolated from a smear-ripened cheese.</title>
        <authorList>
            <consortium name="US DOE Joint Genome Institute (JGI-PGF)"/>
            <person name="Walter F."/>
            <person name="Albersmeier A."/>
            <person name="Kalinowski J."/>
            <person name="Ruckert C."/>
        </authorList>
    </citation>
    <scope>NUCLEOTIDE SEQUENCE</scope>
    <source>
        <strain evidence="1">JCM 4714</strain>
    </source>
</reference>
<reference evidence="1" key="2">
    <citation type="submission" date="2020-09" db="EMBL/GenBank/DDBJ databases">
        <authorList>
            <person name="Sun Q."/>
            <person name="Ohkuma M."/>
        </authorList>
    </citation>
    <scope>NUCLEOTIDE SEQUENCE</scope>
    <source>
        <strain evidence="1">JCM 4714</strain>
    </source>
</reference>
<dbReference type="AlphaFoldDB" id="A0A919D0A6"/>
<proteinExistence type="predicted"/>
<name>A0A919D0A6_9ACTN</name>
<dbReference type="RefSeq" id="WP_268252259.1">
    <property type="nucleotide sequence ID" value="NZ_BMVG01000002.1"/>
</dbReference>
<dbReference type="Proteomes" id="UP000655443">
    <property type="component" value="Unassembled WGS sequence"/>
</dbReference>
<evidence type="ECO:0000313" key="2">
    <source>
        <dbReference type="Proteomes" id="UP000655443"/>
    </source>
</evidence>
<gene>
    <name evidence="1" type="ORF">GCM10010339_17360</name>
</gene>
<protein>
    <submittedName>
        <fullName evidence="1">Uncharacterized protein</fullName>
    </submittedName>
</protein>
<accession>A0A919D0A6</accession>
<dbReference type="EMBL" id="BMVG01000002">
    <property type="protein sequence ID" value="GHE00751.1"/>
    <property type="molecule type" value="Genomic_DNA"/>
</dbReference>
<sequence>MATEKTETTQELNDWVAQELSKLLPNISEESWAEIWSVISPQAA</sequence>
<organism evidence="1 2">
    <name type="scientific">Streptomyces alanosinicus</name>
    <dbReference type="NCBI Taxonomy" id="68171"/>
    <lineage>
        <taxon>Bacteria</taxon>
        <taxon>Bacillati</taxon>
        <taxon>Actinomycetota</taxon>
        <taxon>Actinomycetes</taxon>
        <taxon>Kitasatosporales</taxon>
        <taxon>Streptomycetaceae</taxon>
        <taxon>Streptomyces</taxon>
    </lineage>
</organism>
<comment type="caution">
    <text evidence="1">The sequence shown here is derived from an EMBL/GenBank/DDBJ whole genome shotgun (WGS) entry which is preliminary data.</text>
</comment>